<dbReference type="GO" id="GO:0005886">
    <property type="term" value="C:plasma membrane"/>
    <property type="evidence" value="ECO:0007669"/>
    <property type="project" value="UniProtKB-SubCell"/>
</dbReference>
<reference evidence="12" key="2">
    <citation type="journal article" date="2021" name="PeerJ">
        <title>Extensive microbial diversity within the chicken gut microbiome revealed by metagenomics and culture.</title>
        <authorList>
            <person name="Gilroy R."/>
            <person name="Ravi A."/>
            <person name="Getino M."/>
            <person name="Pursley I."/>
            <person name="Horton D.L."/>
            <person name="Alikhan N.F."/>
            <person name="Baker D."/>
            <person name="Gharbi K."/>
            <person name="Hall N."/>
            <person name="Watson M."/>
            <person name="Adriaenssens E.M."/>
            <person name="Foster-Nyarko E."/>
            <person name="Jarju S."/>
            <person name="Secka A."/>
            <person name="Antonio M."/>
            <person name="Oren A."/>
            <person name="Chaudhuri R.R."/>
            <person name="La Ragione R."/>
            <person name="Hildebrand F."/>
            <person name="Pallen M.J."/>
        </authorList>
    </citation>
    <scope>NUCLEOTIDE SEQUENCE</scope>
    <source>
        <strain evidence="12">14700</strain>
    </source>
</reference>
<dbReference type="FunFam" id="3.40.50.300:FF:000221">
    <property type="entry name" value="Multidrug ABC transporter ATP-binding protein"/>
    <property type="match status" value="1"/>
</dbReference>
<dbReference type="GO" id="GO:0016887">
    <property type="term" value="F:ATP hydrolysis activity"/>
    <property type="evidence" value="ECO:0007669"/>
    <property type="project" value="InterPro"/>
</dbReference>
<evidence type="ECO:0000256" key="6">
    <source>
        <dbReference type="ARBA" id="ARBA00022840"/>
    </source>
</evidence>
<evidence type="ECO:0000256" key="3">
    <source>
        <dbReference type="ARBA" id="ARBA00022475"/>
    </source>
</evidence>
<evidence type="ECO:0000256" key="4">
    <source>
        <dbReference type="ARBA" id="ARBA00022692"/>
    </source>
</evidence>
<dbReference type="Pfam" id="PF00005">
    <property type="entry name" value="ABC_tran"/>
    <property type="match status" value="1"/>
</dbReference>
<feature type="transmembrane region" description="Helical" evidence="9">
    <location>
        <begin position="162"/>
        <end position="180"/>
    </location>
</feature>
<evidence type="ECO:0000256" key="1">
    <source>
        <dbReference type="ARBA" id="ARBA00004651"/>
    </source>
</evidence>
<comment type="subcellular location">
    <subcellularLocation>
        <location evidence="1">Cell membrane</location>
        <topology evidence="1">Multi-pass membrane protein</topology>
    </subcellularLocation>
</comment>
<dbReference type="PROSITE" id="PS50893">
    <property type="entry name" value="ABC_TRANSPORTER_2"/>
    <property type="match status" value="1"/>
</dbReference>
<evidence type="ECO:0000256" key="7">
    <source>
        <dbReference type="ARBA" id="ARBA00022989"/>
    </source>
</evidence>
<feature type="domain" description="ABC transmembrane type-1" evidence="11">
    <location>
        <begin position="26"/>
        <end position="286"/>
    </location>
</feature>
<organism evidence="12 13">
    <name type="scientific">Candidatus Ornithospirochaeta stercoravium</name>
    <dbReference type="NCBI Taxonomy" id="2840897"/>
    <lineage>
        <taxon>Bacteria</taxon>
        <taxon>Pseudomonadati</taxon>
        <taxon>Spirochaetota</taxon>
        <taxon>Spirochaetia</taxon>
        <taxon>Spirochaetales</taxon>
        <taxon>Spirochaetaceae</taxon>
        <taxon>Spirochaetaceae incertae sedis</taxon>
        <taxon>Candidatus Ornithospirochaeta</taxon>
    </lineage>
</organism>
<gene>
    <name evidence="12" type="ORF">IAA72_10060</name>
</gene>
<dbReference type="Gene3D" id="3.40.50.300">
    <property type="entry name" value="P-loop containing nucleotide triphosphate hydrolases"/>
    <property type="match status" value="1"/>
</dbReference>
<feature type="transmembrane region" description="Helical" evidence="9">
    <location>
        <begin position="61"/>
        <end position="87"/>
    </location>
</feature>
<sequence length="585" mass="65006">MKQNKDLERLLRYAGRYKVLTYLSWVLSAISAILALLPFICIWLIIRDVLASEYGMIARYGAYAVALAIISMLVYIAALMCSHVAAFRVAANMRKEMLSHVINLPLGVEDRFGSGKMRKIINDSSAATETYLAHQLPDRAAAIATPIGLIAMLLWFDWRLGLLSLLPVVLGFLIMMRMTGERMQERMKQYQDALADMSNQAVEYVRGIPVVKAFGQTIYSFRLFKDSIDRYEKWVIEYTKELMRPMIIYTGAINSSFAFITAGAFILASGGITPEIILNVLFYVIITPVISITLTKIMFKSEEAMIVHDAIMRVDTIMNEKPQSDAHNSLVPSDSSVKLEHVTFSYDGKKDAVHNVSINIPSGSLVAFVGPSGGGKTTLASIIARFFDPQEGTIRIGGLDIRDIPKDRLMQYVSFVFQDSHLIKGTIKDNVKLAKPDASDAEVLEALKKAECMDIIEKLPDGINTVLGSGGIYLSGGETQRIAIARTILKDSPVIILDEATAFADPDNEVKVQKAFSSMLDGRTVIMIAHRLSSITNADRIYVLSDGEIREDGTFNELLEKNGLFSQMWNDYQSSVEWKVGKEAM</sequence>
<dbReference type="SUPFAM" id="SSF52540">
    <property type="entry name" value="P-loop containing nucleoside triphosphate hydrolases"/>
    <property type="match status" value="1"/>
</dbReference>
<comment type="caution">
    <text evidence="12">The sequence shown here is derived from an EMBL/GenBank/DDBJ whole genome shotgun (WGS) entry which is preliminary data.</text>
</comment>
<feature type="transmembrane region" description="Helical" evidence="9">
    <location>
        <begin position="276"/>
        <end position="295"/>
    </location>
</feature>
<evidence type="ECO:0000256" key="5">
    <source>
        <dbReference type="ARBA" id="ARBA00022741"/>
    </source>
</evidence>
<dbReference type="Gene3D" id="1.20.1560.10">
    <property type="entry name" value="ABC transporter type 1, transmembrane domain"/>
    <property type="match status" value="1"/>
</dbReference>
<evidence type="ECO:0000313" key="12">
    <source>
        <dbReference type="EMBL" id="MBO8470108.1"/>
    </source>
</evidence>
<feature type="transmembrane region" description="Helical" evidence="9">
    <location>
        <begin position="20"/>
        <end position="46"/>
    </location>
</feature>
<keyword evidence="7 9" id="KW-1133">Transmembrane helix</keyword>
<dbReference type="AlphaFoldDB" id="A0A9D9ICJ9"/>
<dbReference type="InterPro" id="IPR039421">
    <property type="entry name" value="Type_1_exporter"/>
</dbReference>
<dbReference type="PANTHER" id="PTHR24221">
    <property type="entry name" value="ATP-BINDING CASSETTE SUB-FAMILY B"/>
    <property type="match status" value="1"/>
</dbReference>
<dbReference type="GO" id="GO:0140359">
    <property type="term" value="F:ABC-type transporter activity"/>
    <property type="evidence" value="ECO:0007669"/>
    <property type="project" value="InterPro"/>
</dbReference>
<dbReference type="PANTHER" id="PTHR24221:SF397">
    <property type="entry name" value="ABC TRANSPORTER, ATP-BINDING TRANSMEMBRANE PROTEIN"/>
    <property type="match status" value="1"/>
</dbReference>
<keyword evidence="6 12" id="KW-0067">ATP-binding</keyword>
<evidence type="ECO:0000256" key="2">
    <source>
        <dbReference type="ARBA" id="ARBA00022448"/>
    </source>
</evidence>
<dbReference type="InterPro" id="IPR027417">
    <property type="entry name" value="P-loop_NTPase"/>
</dbReference>
<evidence type="ECO:0000259" key="11">
    <source>
        <dbReference type="PROSITE" id="PS50929"/>
    </source>
</evidence>
<keyword evidence="4 9" id="KW-0812">Transmembrane</keyword>
<dbReference type="GO" id="GO:0034040">
    <property type="term" value="F:ATPase-coupled lipid transmembrane transporter activity"/>
    <property type="evidence" value="ECO:0007669"/>
    <property type="project" value="TreeGrafter"/>
</dbReference>
<dbReference type="InterPro" id="IPR036640">
    <property type="entry name" value="ABC1_TM_sf"/>
</dbReference>
<reference evidence="12" key="1">
    <citation type="submission" date="2020-10" db="EMBL/GenBank/DDBJ databases">
        <authorList>
            <person name="Gilroy R."/>
        </authorList>
    </citation>
    <scope>NUCLEOTIDE SEQUENCE</scope>
    <source>
        <strain evidence="12">14700</strain>
    </source>
</reference>
<dbReference type="GO" id="GO:0005524">
    <property type="term" value="F:ATP binding"/>
    <property type="evidence" value="ECO:0007669"/>
    <property type="project" value="UniProtKB-KW"/>
</dbReference>
<feature type="transmembrane region" description="Helical" evidence="9">
    <location>
        <begin position="246"/>
        <end position="270"/>
    </location>
</feature>
<dbReference type="PROSITE" id="PS50929">
    <property type="entry name" value="ABC_TM1F"/>
    <property type="match status" value="1"/>
</dbReference>
<evidence type="ECO:0000313" key="13">
    <source>
        <dbReference type="Proteomes" id="UP000810292"/>
    </source>
</evidence>
<feature type="domain" description="ABC transporter" evidence="10">
    <location>
        <begin position="337"/>
        <end position="571"/>
    </location>
</feature>
<dbReference type="InterPro" id="IPR011527">
    <property type="entry name" value="ABC1_TM_dom"/>
</dbReference>
<dbReference type="InterPro" id="IPR003593">
    <property type="entry name" value="AAA+_ATPase"/>
</dbReference>
<accession>A0A9D9ICJ9</accession>
<keyword evidence="2" id="KW-0813">Transport</keyword>
<name>A0A9D9ICJ9_9SPIO</name>
<dbReference type="Pfam" id="PF00664">
    <property type="entry name" value="ABC_membrane"/>
    <property type="match status" value="1"/>
</dbReference>
<dbReference type="SMART" id="SM00382">
    <property type="entry name" value="AAA"/>
    <property type="match status" value="1"/>
</dbReference>
<keyword evidence="8 9" id="KW-0472">Membrane</keyword>
<keyword evidence="3" id="KW-1003">Cell membrane</keyword>
<dbReference type="InterPro" id="IPR003439">
    <property type="entry name" value="ABC_transporter-like_ATP-bd"/>
</dbReference>
<protein>
    <submittedName>
        <fullName evidence="12">ABC transporter ATP-binding protein</fullName>
    </submittedName>
</protein>
<proteinExistence type="predicted"/>
<keyword evidence="5" id="KW-0547">Nucleotide-binding</keyword>
<dbReference type="SUPFAM" id="SSF90123">
    <property type="entry name" value="ABC transporter transmembrane region"/>
    <property type="match status" value="1"/>
</dbReference>
<dbReference type="Proteomes" id="UP000810292">
    <property type="component" value="Unassembled WGS sequence"/>
</dbReference>
<evidence type="ECO:0000259" key="10">
    <source>
        <dbReference type="PROSITE" id="PS50893"/>
    </source>
</evidence>
<evidence type="ECO:0000256" key="8">
    <source>
        <dbReference type="ARBA" id="ARBA00023136"/>
    </source>
</evidence>
<dbReference type="CDD" id="cd07346">
    <property type="entry name" value="ABC_6TM_exporters"/>
    <property type="match status" value="1"/>
</dbReference>
<dbReference type="EMBL" id="JADIMF010000162">
    <property type="protein sequence ID" value="MBO8470108.1"/>
    <property type="molecule type" value="Genomic_DNA"/>
</dbReference>
<evidence type="ECO:0000256" key="9">
    <source>
        <dbReference type="SAM" id="Phobius"/>
    </source>
</evidence>